<dbReference type="Pfam" id="PF07686">
    <property type="entry name" value="V-set"/>
    <property type="match status" value="2"/>
</dbReference>
<dbReference type="PANTHER" id="PTHR23411">
    <property type="entry name" value="TAPASIN"/>
    <property type="match status" value="1"/>
</dbReference>
<accession>A0ABM1LCV3</accession>
<evidence type="ECO:0000313" key="6">
    <source>
        <dbReference type="RefSeq" id="XP_015283790.1"/>
    </source>
</evidence>
<dbReference type="InterPro" id="IPR003006">
    <property type="entry name" value="Ig/MHC_CS"/>
</dbReference>
<feature type="domain" description="Ig-like" evidence="4">
    <location>
        <begin position="749"/>
        <end position="849"/>
    </location>
</feature>
<evidence type="ECO:0000256" key="3">
    <source>
        <dbReference type="SAM" id="Phobius"/>
    </source>
</evidence>
<feature type="domain" description="Ig-like" evidence="4">
    <location>
        <begin position="1451"/>
        <end position="1534"/>
    </location>
</feature>
<dbReference type="Gene3D" id="2.60.40.10">
    <property type="entry name" value="Immunoglobulins"/>
    <property type="match status" value="17"/>
</dbReference>
<dbReference type="SMART" id="SM00409">
    <property type="entry name" value="IG"/>
    <property type="match status" value="4"/>
</dbReference>
<dbReference type="Proteomes" id="UP000694871">
    <property type="component" value="Unplaced"/>
</dbReference>
<feature type="domain" description="Ig-like" evidence="4">
    <location>
        <begin position="1538"/>
        <end position="1634"/>
    </location>
</feature>
<dbReference type="PROSITE" id="PS50835">
    <property type="entry name" value="IG_LIKE"/>
    <property type="match status" value="16"/>
</dbReference>
<gene>
    <name evidence="6" type="primary">LOC107124795</name>
</gene>
<feature type="domain" description="Ig-like" evidence="4">
    <location>
        <begin position="861"/>
        <end position="957"/>
    </location>
</feature>
<feature type="domain" description="Ig-like" evidence="4">
    <location>
        <begin position="967"/>
        <end position="1062"/>
    </location>
</feature>
<keyword evidence="3" id="KW-1133">Transmembrane helix</keyword>
<dbReference type="SMART" id="SM00407">
    <property type="entry name" value="IGc1"/>
    <property type="match status" value="12"/>
</dbReference>
<name>A0ABM1LCV3_GEKJA</name>
<reference evidence="6" key="1">
    <citation type="submission" date="2025-08" db="UniProtKB">
        <authorList>
            <consortium name="RefSeq"/>
        </authorList>
    </citation>
    <scope>IDENTIFICATION</scope>
</reference>
<dbReference type="InterPro" id="IPR013106">
    <property type="entry name" value="Ig_V-set"/>
</dbReference>
<proteinExistence type="predicted"/>
<evidence type="ECO:0000313" key="5">
    <source>
        <dbReference type="Proteomes" id="UP000694871"/>
    </source>
</evidence>
<dbReference type="Pfam" id="PF07654">
    <property type="entry name" value="C1-set"/>
    <property type="match status" value="12"/>
</dbReference>
<dbReference type="InterPro" id="IPR003598">
    <property type="entry name" value="Ig_sub2"/>
</dbReference>
<keyword evidence="1" id="KW-0393">Immunoglobulin domain</keyword>
<keyword evidence="5" id="KW-1185">Reference proteome</keyword>
<feature type="domain" description="Ig-like" evidence="4">
    <location>
        <begin position="1287"/>
        <end position="1378"/>
    </location>
</feature>
<dbReference type="RefSeq" id="XP_015283790.1">
    <property type="nucleotide sequence ID" value="XM_015428304.1"/>
</dbReference>
<sequence length="1929" mass="214299">MCPGVSSQLQLKESGPEVVRPGETLELTCTVTGGSVTNSYWWHWVRQSPGKGLVWMGYWTGSTNYAPAFRDRITISVDPSQTKEYWTASTYSPPAFSDRITISVDPSETKYFLRLTSVTVADSATYYCVTQSGPAMVRPGGSFKMTCIVSGFQVSDYYWHWMRQLPRRSMESLGFIRSSSREGTTRYNPAFSSRMSVTRDTSRNEAYLQLSSLTAADTASYYCVRGTHGGNWAFDYWGKGTLVTVTSASQSAPSLFPLIPSDYTNAGDVIVGCLAKDFLPDSLTFSWQKPNNDSLEAEKIRRFPSIANSNGVYTTSSEATIPANQWEMFEPYFCKAQLASETRVARVVRQTKCIPLEPTIIVRVPPLEDFRGAYLNATLLCKADNLHTEKTTIKWLEDGKVLSSGFTTSAPIKQARGGYSIISELIVTKRDWFASKVFSCQVQNEKYNEIRNVSKPSVCEDCGGASVPVRVETIPPSFEDIYLTRSVKLTCRVSNIPFDEDLAALNVTWIRKHANKPEEELETTIGQAKEQEDRELVFVDATANVCIEDWESGDEFQCKVALPLLASTETRSLKKENGGSRSPPSVYVSPPSSEELALKETATVTCLIKDFFPRGFFVRWLQNNEVVGGSEYYTSNPIQESKSPERFFAYSTLRTTEQAWSEGNTFTCVVGHEALPYQTTQKTIDKNTAFLDGIVIIEDDEGILNISSILFTFIILFLVSLFYGATVTVIKISARFSHSLLSECAKRNPTPIRVRLLTPDCDAENTETDLELICVLLSSGPGQAKVEWLINGAVEQNKRTVKLIQQESGGYSSSITQNITKKSWDKGDHYTCRVTPLPTNQDTEMYNTSKCKACYKSMQVPAISITKPSYRDLVEGTATVTCLVEGFFLEKIQMTWNVDGSPSTEPQPEIVKTDAGGRPNAKSSHSVSLQQWGKGTTFQCKVATMCSGEITKDVTIKKDTHTQTKAPIITISQAYRDTSSSSTIAQILVCDVNGFFPMEISISWKKNNILLNTSLYDNGPVVSSGEAYATYSILKIGRSEGRNGRNSYTCVVHHSSSPKTITADEAISSDFLEPTSPHVMAFHTSEEEARHTLICFATGFHPKNIDIQWSVPGVNLSCSFNSSALVALSDGKYQKSCNLALSEEEWREPQTYTCTVYHSSTNTLTKKVLHSSGTFSAPINATIISIQPPSFEDLFTNKSAALTCTAPLADAMMNWTVLWLMDGQPANTQAVTTEVLNKTTDTAWMCSQLVVNLTEWKGTMKFTCSISTGLGEVTQFYERRHGTMKSPKVSLQQQSSREDLNVTLFCIATDFYPGEVFVKWQEENTEVSLKGHDAHDLKCDHGRERCSLLSILEVPRSQWMMGVSYTCLVAHVSSPNIIFRRANSHSDSWDCAVTNADIYGICNEADDVYSELSELDGAWNRVSTYLILFLLALFYGGLVTFFKSIPSNGLVTIGCLAKDVMPSVVSFTWNDQNNVSIDAHYVKQFPSIFYPSGTFTSSSQVAISANDWRNFQHFYCKATNNAGTGVVQVARQTSCLKPEMIIRAPRLEDFENSDPNATIVCMAVNLHTARATVQWLKDGRTLDSGFANTGPVAVGPSGYSIISELTVDKRDWTSDKTFSCEVHNENFTSIRNISKSLVCDAGSCGEVQVHVEAIPPSFTDIYLNKSAKLTCRISNMPYDQELKELSVTWTRERDDTQLETIIGQITAQEDNALAFVDATATVCPEEWDSGDTFKCKVTIPSLLPTAETRTLRKLKGSPYHAPAVYVLPPPPEQLALQETATLTCLMTGFYPNDFFVKWLRNDEPIGPSEYFISKPIQESKTPERYFTYSTLNVKEQDWSYGAIYTCVVGHEALPFQTTQKTIDKKTGKPTHVNVSLVLSETTNTYYLDGIVAIDDDEGLLSISSFFSTFIILFLVSLFYSATVTVIKVK</sequence>
<dbReference type="CDD" id="cd00099">
    <property type="entry name" value="IgV"/>
    <property type="match status" value="1"/>
</dbReference>
<feature type="domain" description="Ig-like" evidence="4">
    <location>
        <begin position="1656"/>
        <end position="1752"/>
    </location>
</feature>
<dbReference type="CDD" id="cd05768">
    <property type="entry name" value="IgC1_CH3_IgAGD_CH4_IgAEM"/>
    <property type="match status" value="2"/>
</dbReference>
<feature type="domain" description="Ig-like" evidence="4">
    <location>
        <begin position="358"/>
        <end position="454"/>
    </location>
</feature>
<dbReference type="GeneID" id="107124795"/>
<feature type="domain" description="Ig-like" evidence="4">
    <location>
        <begin position="253"/>
        <end position="345"/>
    </location>
</feature>
<protein>
    <submittedName>
        <fullName evidence="6">Uncharacterized protein LOC107124795</fullName>
    </submittedName>
</protein>
<keyword evidence="3" id="KW-0472">Membrane</keyword>
<dbReference type="SUPFAM" id="SSF48726">
    <property type="entry name" value="Immunoglobulin"/>
    <property type="match status" value="16"/>
</dbReference>
<evidence type="ECO:0000256" key="2">
    <source>
        <dbReference type="SAM" id="MobiDB-lite"/>
    </source>
</evidence>
<feature type="domain" description="Ig-like" evidence="4">
    <location>
        <begin position="584"/>
        <end position="685"/>
    </location>
</feature>
<keyword evidence="3" id="KW-0812">Transmembrane</keyword>
<feature type="domain" description="Ig-like" evidence="4">
    <location>
        <begin position="1762"/>
        <end position="1863"/>
    </location>
</feature>
<feature type="domain" description="Ig-like" evidence="4">
    <location>
        <begin position="1178"/>
        <end position="1274"/>
    </location>
</feature>
<dbReference type="InterPro" id="IPR003599">
    <property type="entry name" value="Ig_sub"/>
</dbReference>
<evidence type="ECO:0000256" key="1">
    <source>
        <dbReference type="ARBA" id="ARBA00023319"/>
    </source>
</evidence>
<feature type="region of interest" description="Disordered" evidence="2">
    <location>
        <begin position="572"/>
        <end position="592"/>
    </location>
</feature>
<feature type="domain" description="Ig-like" evidence="4">
    <location>
        <begin position="1077"/>
        <end position="1165"/>
    </location>
</feature>
<dbReference type="InterPro" id="IPR007110">
    <property type="entry name" value="Ig-like_dom"/>
</dbReference>
<feature type="domain" description="Ig-like" evidence="4">
    <location>
        <begin position="140"/>
        <end position="223"/>
    </location>
</feature>
<feature type="compositionally biased region" description="Low complexity" evidence="2">
    <location>
        <begin position="580"/>
        <end position="592"/>
    </location>
</feature>
<dbReference type="InterPro" id="IPR050380">
    <property type="entry name" value="Immune_Resp_Modulators"/>
</dbReference>
<dbReference type="PROSITE" id="PS00290">
    <property type="entry name" value="IG_MHC"/>
    <property type="match status" value="4"/>
</dbReference>
<feature type="domain" description="Ig-like" evidence="4">
    <location>
        <begin position="468"/>
        <end position="574"/>
    </location>
</feature>
<dbReference type="InterPro" id="IPR013783">
    <property type="entry name" value="Ig-like_fold"/>
</dbReference>
<dbReference type="InterPro" id="IPR036179">
    <property type="entry name" value="Ig-like_dom_sf"/>
</dbReference>
<feature type="domain" description="Ig-like" evidence="4">
    <location>
        <begin position="3"/>
        <end position="138"/>
    </location>
</feature>
<evidence type="ECO:0000259" key="4">
    <source>
        <dbReference type="PROSITE" id="PS50835"/>
    </source>
</evidence>
<dbReference type="SMART" id="SM00408">
    <property type="entry name" value="IGc2"/>
    <property type="match status" value="3"/>
</dbReference>
<dbReference type="InterPro" id="IPR003597">
    <property type="entry name" value="Ig_C1-set"/>
</dbReference>
<dbReference type="SMART" id="SM00406">
    <property type="entry name" value="IGv"/>
    <property type="match status" value="2"/>
</dbReference>
<organism evidence="5 6">
    <name type="scientific">Gekko japonicus</name>
    <name type="common">Schlegel's Japanese gecko</name>
    <dbReference type="NCBI Taxonomy" id="146911"/>
    <lineage>
        <taxon>Eukaryota</taxon>
        <taxon>Metazoa</taxon>
        <taxon>Chordata</taxon>
        <taxon>Craniata</taxon>
        <taxon>Vertebrata</taxon>
        <taxon>Euteleostomi</taxon>
        <taxon>Lepidosauria</taxon>
        <taxon>Squamata</taxon>
        <taxon>Bifurcata</taxon>
        <taxon>Gekkota</taxon>
        <taxon>Gekkonidae</taxon>
        <taxon>Gekkoninae</taxon>
        <taxon>Gekko</taxon>
    </lineage>
</organism>
<feature type="transmembrane region" description="Helical" evidence="3">
    <location>
        <begin position="1905"/>
        <end position="1926"/>
    </location>
</feature>
<dbReference type="CDD" id="cd00098">
    <property type="entry name" value="IgC1"/>
    <property type="match status" value="2"/>
</dbReference>